<dbReference type="AlphaFoldDB" id="A0A345Y2Z5"/>
<dbReference type="EMBL" id="CP031337">
    <property type="protein sequence ID" value="AXK38297.1"/>
    <property type="molecule type" value="Genomic_DNA"/>
</dbReference>
<dbReference type="OrthoDB" id="9813321at2"/>
<name>A0A345Y2Z5_9NEIS</name>
<dbReference type="InterPro" id="IPR013429">
    <property type="entry name" value="Regulatory_FmdB_Zinc_ribbon"/>
</dbReference>
<dbReference type="PANTHER" id="PTHR34404:SF2">
    <property type="entry name" value="CONSERVED SERINE RICH PROTEIN"/>
    <property type="match status" value="1"/>
</dbReference>
<evidence type="ECO:0000313" key="4">
    <source>
        <dbReference type="Proteomes" id="UP000254537"/>
    </source>
</evidence>
<feature type="compositionally biased region" description="Gly residues" evidence="1">
    <location>
        <begin position="72"/>
        <end position="86"/>
    </location>
</feature>
<evidence type="ECO:0000256" key="1">
    <source>
        <dbReference type="SAM" id="MobiDB-lite"/>
    </source>
</evidence>
<gene>
    <name evidence="3" type="ORF">DWG20_01985</name>
</gene>
<reference evidence="3 4" key="1">
    <citation type="submission" date="2018-07" db="EMBL/GenBank/DDBJ databases">
        <title>Crenobacter cavernae sp. nov., isolated from a karst cave.</title>
        <authorList>
            <person name="Zhu H."/>
        </authorList>
    </citation>
    <scope>NUCLEOTIDE SEQUENCE [LARGE SCALE GENOMIC DNA]</scope>
    <source>
        <strain evidence="3 4">K1W11S-77</strain>
    </source>
</reference>
<dbReference type="RefSeq" id="WP_115432179.1">
    <property type="nucleotide sequence ID" value="NZ_CP031337.1"/>
</dbReference>
<protein>
    <submittedName>
        <fullName evidence="3">Zinc ribbon domain-containing protein</fullName>
    </submittedName>
</protein>
<feature type="compositionally biased region" description="Low complexity" evidence="1">
    <location>
        <begin position="60"/>
        <end position="71"/>
    </location>
</feature>
<dbReference type="NCBIfam" id="TIGR02605">
    <property type="entry name" value="CxxC_CxxC_SSSS"/>
    <property type="match status" value="1"/>
</dbReference>
<dbReference type="Proteomes" id="UP000254537">
    <property type="component" value="Chromosome"/>
</dbReference>
<dbReference type="PANTHER" id="PTHR34404">
    <property type="entry name" value="REGULATORY PROTEIN, FMDB FAMILY"/>
    <property type="match status" value="1"/>
</dbReference>
<evidence type="ECO:0000313" key="3">
    <source>
        <dbReference type="EMBL" id="AXK38297.1"/>
    </source>
</evidence>
<dbReference type="Pfam" id="PF09723">
    <property type="entry name" value="Zn_ribbon_8"/>
    <property type="match status" value="1"/>
</dbReference>
<dbReference type="SMART" id="SM00834">
    <property type="entry name" value="CxxC_CXXC_SSSS"/>
    <property type="match status" value="1"/>
</dbReference>
<proteinExistence type="predicted"/>
<dbReference type="KEGG" id="ccah:DWG20_01985"/>
<sequence>MPIYEYQCPACGVRKEHLQKMSDAALAACPECGSADYQKLVSAAGFQLKGSGWYATDFKGGSSASSSSTSNAGGGHSCGSGPCGHS</sequence>
<evidence type="ECO:0000259" key="2">
    <source>
        <dbReference type="SMART" id="SM00834"/>
    </source>
</evidence>
<feature type="region of interest" description="Disordered" evidence="1">
    <location>
        <begin position="59"/>
        <end position="86"/>
    </location>
</feature>
<organism evidence="3 4">
    <name type="scientific">Crenobacter cavernae</name>
    <dbReference type="NCBI Taxonomy" id="2290923"/>
    <lineage>
        <taxon>Bacteria</taxon>
        <taxon>Pseudomonadati</taxon>
        <taxon>Pseudomonadota</taxon>
        <taxon>Betaproteobacteria</taxon>
        <taxon>Neisseriales</taxon>
        <taxon>Neisseriaceae</taxon>
        <taxon>Crenobacter</taxon>
    </lineage>
</organism>
<feature type="domain" description="Putative regulatory protein FmdB zinc ribbon" evidence="2">
    <location>
        <begin position="1"/>
        <end position="42"/>
    </location>
</feature>
<accession>A0A345Y2Z5</accession>